<evidence type="ECO:0000313" key="2">
    <source>
        <dbReference type="EMBL" id="KAJ8346578.1"/>
    </source>
</evidence>
<name>A0A9Q1EWS3_SYNKA</name>
<accession>A0A9Q1EWS3</accession>
<feature type="compositionally biased region" description="Polar residues" evidence="1">
    <location>
        <begin position="118"/>
        <end position="131"/>
    </location>
</feature>
<organism evidence="2 3">
    <name type="scientific">Synaphobranchus kaupii</name>
    <name type="common">Kaup's arrowtooth eel</name>
    <dbReference type="NCBI Taxonomy" id="118154"/>
    <lineage>
        <taxon>Eukaryota</taxon>
        <taxon>Metazoa</taxon>
        <taxon>Chordata</taxon>
        <taxon>Craniata</taxon>
        <taxon>Vertebrata</taxon>
        <taxon>Euteleostomi</taxon>
        <taxon>Actinopterygii</taxon>
        <taxon>Neopterygii</taxon>
        <taxon>Teleostei</taxon>
        <taxon>Anguilliformes</taxon>
        <taxon>Synaphobranchidae</taxon>
        <taxon>Synaphobranchus</taxon>
    </lineage>
</organism>
<feature type="region of interest" description="Disordered" evidence="1">
    <location>
        <begin position="89"/>
        <end position="138"/>
    </location>
</feature>
<reference evidence="2" key="1">
    <citation type="journal article" date="2023" name="Science">
        <title>Genome structures resolve the early diversification of teleost fishes.</title>
        <authorList>
            <person name="Parey E."/>
            <person name="Louis A."/>
            <person name="Montfort J."/>
            <person name="Bouchez O."/>
            <person name="Roques C."/>
            <person name="Iampietro C."/>
            <person name="Lluch J."/>
            <person name="Castinel A."/>
            <person name="Donnadieu C."/>
            <person name="Desvignes T."/>
            <person name="Floi Bucao C."/>
            <person name="Jouanno E."/>
            <person name="Wen M."/>
            <person name="Mejri S."/>
            <person name="Dirks R."/>
            <person name="Jansen H."/>
            <person name="Henkel C."/>
            <person name="Chen W.J."/>
            <person name="Zahm M."/>
            <person name="Cabau C."/>
            <person name="Klopp C."/>
            <person name="Thompson A.W."/>
            <person name="Robinson-Rechavi M."/>
            <person name="Braasch I."/>
            <person name="Lecointre G."/>
            <person name="Bobe J."/>
            <person name="Postlethwait J.H."/>
            <person name="Berthelot C."/>
            <person name="Roest Crollius H."/>
            <person name="Guiguen Y."/>
        </authorList>
    </citation>
    <scope>NUCLEOTIDE SEQUENCE</scope>
    <source>
        <strain evidence="2">WJC10195</strain>
    </source>
</reference>
<proteinExistence type="predicted"/>
<keyword evidence="3" id="KW-1185">Reference proteome</keyword>
<comment type="caution">
    <text evidence="2">The sequence shown here is derived from an EMBL/GenBank/DDBJ whole genome shotgun (WGS) entry which is preliminary data.</text>
</comment>
<evidence type="ECO:0000256" key="1">
    <source>
        <dbReference type="SAM" id="MobiDB-lite"/>
    </source>
</evidence>
<evidence type="ECO:0000313" key="3">
    <source>
        <dbReference type="Proteomes" id="UP001152622"/>
    </source>
</evidence>
<dbReference type="EMBL" id="JAINUF010000011">
    <property type="protein sequence ID" value="KAJ8346578.1"/>
    <property type="molecule type" value="Genomic_DNA"/>
</dbReference>
<dbReference type="Proteomes" id="UP001152622">
    <property type="component" value="Chromosome 11"/>
</dbReference>
<gene>
    <name evidence="2" type="ORF">SKAU_G00279790</name>
</gene>
<sequence length="153" mass="17150">MTHSLFEAMQRRREHAGRPLQLSESNLNFTAYGSDQPQKLRGMDVLSQLRPTIDCGRKLLWGHKPEADHYVPGPRKAICACTLGWVSPDGHGTEHNPNSQIAESMPPGSPASVHHSPRSPSTPNGRNTPTLQEDLYKFGPELRLPRQSYLRTY</sequence>
<dbReference type="AlphaFoldDB" id="A0A9Q1EWS3"/>
<protein>
    <submittedName>
        <fullName evidence="2">Uncharacterized protein</fullName>
    </submittedName>
</protein>